<dbReference type="Proteomes" id="UP000249524">
    <property type="component" value="Unassembled WGS sequence"/>
</dbReference>
<dbReference type="Pfam" id="PF06412">
    <property type="entry name" value="TraD"/>
    <property type="match status" value="1"/>
</dbReference>
<name>A0A328BMW5_9CAUL</name>
<gene>
    <name evidence="1" type="ORF">DJ019_01580</name>
</gene>
<keyword evidence="2" id="KW-1185">Reference proteome</keyword>
<dbReference type="EMBL" id="QFYS01000001">
    <property type="protein sequence ID" value="RAK68732.1"/>
    <property type="molecule type" value="Genomic_DNA"/>
</dbReference>
<dbReference type="AlphaFoldDB" id="A0A328BMW5"/>
<organism evidence="1 2">
    <name type="scientific">Phenylobacterium kunshanense</name>
    <dbReference type="NCBI Taxonomy" id="1445034"/>
    <lineage>
        <taxon>Bacteria</taxon>
        <taxon>Pseudomonadati</taxon>
        <taxon>Pseudomonadota</taxon>
        <taxon>Alphaproteobacteria</taxon>
        <taxon>Caulobacterales</taxon>
        <taxon>Caulobacteraceae</taxon>
        <taxon>Phenylobacterium</taxon>
    </lineage>
</organism>
<sequence>MAAARHRLEAAQARSDTRAWVVQRRERTHQLIELGGLVAKAGLVDLAQDDRAALYGAFLELADRLQAPDGDGTKLLWRRRGQRAFASEAERVG</sequence>
<protein>
    <submittedName>
        <fullName evidence="1">Conjugal transfer protein TraD</fullName>
    </submittedName>
</protein>
<dbReference type="OrthoDB" id="5653691at2"/>
<dbReference type="InterPro" id="IPR009444">
    <property type="entry name" value="Conjugal_tfr_TraD_a-type"/>
</dbReference>
<accession>A0A328BMW5</accession>
<proteinExistence type="predicted"/>
<evidence type="ECO:0000313" key="2">
    <source>
        <dbReference type="Proteomes" id="UP000249524"/>
    </source>
</evidence>
<evidence type="ECO:0000313" key="1">
    <source>
        <dbReference type="EMBL" id="RAK68732.1"/>
    </source>
</evidence>
<comment type="caution">
    <text evidence="1">The sequence shown here is derived from an EMBL/GenBank/DDBJ whole genome shotgun (WGS) entry which is preliminary data.</text>
</comment>
<reference evidence="1 2" key="1">
    <citation type="submission" date="2018-05" db="EMBL/GenBank/DDBJ databases">
        <authorList>
            <person name="Lanie J.A."/>
            <person name="Ng W.-L."/>
            <person name="Kazmierczak K.M."/>
            <person name="Andrzejewski T.M."/>
            <person name="Davidsen T.M."/>
            <person name="Wayne K.J."/>
            <person name="Tettelin H."/>
            <person name="Glass J.I."/>
            <person name="Rusch D."/>
            <person name="Podicherti R."/>
            <person name="Tsui H.-C.T."/>
            <person name="Winkler M.E."/>
        </authorList>
    </citation>
    <scope>NUCLEOTIDE SEQUENCE [LARGE SCALE GENOMIC DNA]</scope>
    <source>
        <strain evidence="1 2">BUT-10</strain>
    </source>
</reference>